<keyword evidence="1" id="KW-0175">Coiled coil</keyword>
<comment type="caution">
    <text evidence="2">The sequence shown here is derived from an EMBL/GenBank/DDBJ whole genome shotgun (WGS) entry which is preliminary data.</text>
</comment>
<keyword evidence="3" id="KW-1185">Reference proteome</keyword>
<sequence>MAKDALNHFANVLLQEASEQKKQTIEKLEAKRSEQIKQAEHMLKQQFDQKIEAGLADIKQQLQLSLTRREVELHKMLLKNRQKAFEAVFSAVTENVRRFTKTPEYKDFFQKEFAQISSYFEEKTGENICTVMEQDQELAKQLIKLPNLTIQLSPQDFIGGFTLENSQLHYFADCTLKNRIEKQKEIFYQTSGLIID</sequence>
<dbReference type="AlphaFoldDB" id="A0A9D5LX48"/>
<dbReference type="SUPFAM" id="SSF160527">
    <property type="entry name" value="V-type ATPase subunit E-like"/>
    <property type="match status" value="1"/>
</dbReference>
<accession>A0A9D5LX48</accession>
<organism evidence="2 3">
    <name type="scientific">Ructibacterium gallinarum</name>
    <dbReference type="NCBI Taxonomy" id="2779355"/>
    <lineage>
        <taxon>Bacteria</taxon>
        <taxon>Bacillati</taxon>
        <taxon>Bacillota</taxon>
        <taxon>Clostridia</taxon>
        <taxon>Eubacteriales</taxon>
        <taxon>Oscillospiraceae</taxon>
        <taxon>Ructibacterium</taxon>
    </lineage>
</organism>
<feature type="coiled-coil region" evidence="1">
    <location>
        <begin position="11"/>
        <end position="45"/>
    </location>
</feature>
<dbReference type="Gene3D" id="3.30.2320.30">
    <property type="entry name" value="ATP synthase, E subunit, C-terminal"/>
    <property type="match status" value="1"/>
</dbReference>
<evidence type="ECO:0000256" key="1">
    <source>
        <dbReference type="SAM" id="Coils"/>
    </source>
</evidence>
<evidence type="ECO:0000313" key="2">
    <source>
        <dbReference type="EMBL" id="MBE5039436.1"/>
    </source>
</evidence>
<dbReference type="Proteomes" id="UP000806542">
    <property type="component" value="Unassembled WGS sequence"/>
</dbReference>
<gene>
    <name evidence="2" type="ORF">INF28_03030</name>
</gene>
<evidence type="ECO:0000313" key="3">
    <source>
        <dbReference type="Proteomes" id="UP000806542"/>
    </source>
</evidence>
<dbReference type="InterPro" id="IPR038495">
    <property type="entry name" value="ATPase_E_C"/>
</dbReference>
<proteinExistence type="predicted"/>
<name>A0A9D5LX48_9FIRM</name>
<reference evidence="2" key="1">
    <citation type="submission" date="2020-10" db="EMBL/GenBank/DDBJ databases">
        <title>ChiBAC.</title>
        <authorList>
            <person name="Zenner C."/>
            <person name="Hitch T.C.A."/>
            <person name="Clavel T."/>
        </authorList>
    </citation>
    <scope>NUCLEOTIDE SEQUENCE</scope>
    <source>
        <strain evidence="2">DSM 107454</strain>
    </source>
</reference>
<dbReference type="EMBL" id="JADCKB010000004">
    <property type="protein sequence ID" value="MBE5039436.1"/>
    <property type="molecule type" value="Genomic_DNA"/>
</dbReference>
<evidence type="ECO:0008006" key="4">
    <source>
        <dbReference type="Google" id="ProtNLM"/>
    </source>
</evidence>
<protein>
    <recommendedName>
        <fullName evidence="4">ATPase</fullName>
    </recommendedName>
</protein>
<dbReference type="RefSeq" id="WP_226391995.1">
    <property type="nucleotide sequence ID" value="NZ_JADCKB010000004.1"/>
</dbReference>